<evidence type="ECO:0000256" key="1">
    <source>
        <dbReference type="ARBA" id="ARBA00004479"/>
    </source>
</evidence>
<dbReference type="KEGG" id="bspl:114861040"/>
<dbReference type="GeneID" id="114861040"/>
<feature type="region of interest" description="Disordered" evidence="10">
    <location>
        <begin position="653"/>
        <end position="694"/>
    </location>
</feature>
<dbReference type="PROSITE" id="PS50853">
    <property type="entry name" value="FN3"/>
    <property type="match status" value="2"/>
</dbReference>
<feature type="transmembrane region" description="Helical" evidence="11">
    <location>
        <begin position="520"/>
        <end position="543"/>
    </location>
</feature>
<proteinExistence type="inferred from homology"/>
<evidence type="ECO:0000313" key="15">
    <source>
        <dbReference type="RefSeq" id="XP_029015849.1"/>
    </source>
</evidence>
<dbReference type="InParanoid" id="A0A6P7NDL2"/>
<keyword evidence="8 15" id="KW-0675">Receptor</keyword>
<evidence type="ECO:0000256" key="3">
    <source>
        <dbReference type="ARBA" id="ARBA00022692"/>
    </source>
</evidence>
<evidence type="ECO:0000256" key="11">
    <source>
        <dbReference type="SAM" id="Phobius"/>
    </source>
</evidence>
<feature type="compositionally biased region" description="Basic and acidic residues" evidence="10">
    <location>
        <begin position="653"/>
        <end position="673"/>
    </location>
</feature>
<keyword evidence="9" id="KW-0325">Glycoprotein</keyword>
<reference evidence="15" key="1">
    <citation type="submission" date="2025-08" db="UniProtKB">
        <authorList>
            <consortium name="RefSeq"/>
        </authorList>
    </citation>
    <scope>IDENTIFICATION</scope>
</reference>
<name>A0A6P7NDL2_BETSP</name>
<dbReference type="InterPro" id="IPR036116">
    <property type="entry name" value="FN3_sf"/>
</dbReference>
<feature type="compositionally biased region" description="Acidic residues" evidence="10">
    <location>
        <begin position="674"/>
        <end position="687"/>
    </location>
</feature>
<keyword evidence="14" id="KW-1185">Reference proteome</keyword>
<evidence type="ECO:0000256" key="7">
    <source>
        <dbReference type="ARBA" id="ARBA00023136"/>
    </source>
</evidence>
<dbReference type="Gene3D" id="2.60.40.10">
    <property type="entry name" value="Immunoglobulins"/>
    <property type="match status" value="3"/>
</dbReference>
<comment type="similarity">
    <text evidence="2">Belongs to the type I cytokine receptor family. Type 2 subfamily.</text>
</comment>
<accession>A0A6P7NDL2</accession>
<evidence type="ECO:0000259" key="13">
    <source>
        <dbReference type="PROSITE" id="PS50853"/>
    </source>
</evidence>
<keyword evidence="4 12" id="KW-0732">Signal</keyword>
<dbReference type="SUPFAM" id="SSF49265">
    <property type="entry name" value="Fibronectin type III"/>
    <property type="match status" value="3"/>
</dbReference>
<evidence type="ECO:0000256" key="6">
    <source>
        <dbReference type="ARBA" id="ARBA00022989"/>
    </source>
</evidence>
<comment type="subcellular location">
    <subcellularLocation>
        <location evidence="1">Membrane</location>
        <topology evidence="1">Single-pass type I membrane protein</topology>
    </subcellularLocation>
</comment>
<gene>
    <name evidence="15" type="primary">il12rb2l</name>
</gene>
<evidence type="ECO:0000256" key="9">
    <source>
        <dbReference type="ARBA" id="ARBA00023180"/>
    </source>
</evidence>
<dbReference type="GO" id="GO:0005886">
    <property type="term" value="C:plasma membrane"/>
    <property type="evidence" value="ECO:0007669"/>
    <property type="project" value="UniProtKB-ARBA"/>
</dbReference>
<dbReference type="InterPro" id="IPR052672">
    <property type="entry name" value="Type1_Cytokine_Rcpt_Type2"/>
</dbReference>
<dbReference type="InterPro" id="IPR003961">
    <property type="entry name" value="FN3_dom"/>
</dbReference>
<dbReference type="PANTHER" id="PTHR48423">
    <property type="entry name" value="INTERLEUKIN-27 RECEPTOR SUBUNIT ALPHA"/>
    <property type="match status" value="1"/>
</dbReference>
<keyword evidence="5" id="KW-0677">Repeat</keyword>
<dbReference type="InterPro" id="IPR013783">
    <property type="entry name" value="Ig-like_fold"/>
</dbReference>
<keyword evidence="3 11" id="KW-0812">Transmembrane</keyword>
<dbReference type="Pfam" id="PF00041">
    <property type="entry name" value="fn3"/>
    <property type="match status" value="1"/>
</dbReference>
<dbReference type="CDD" id="cd00063">
    <property type="entry name" value="FN3"/>
    <property type="match status" value="1"/>
</dbReference>
<dbReference type="RefSeq" id="XP_029015849.1">
    <property type="nucleotide sequence ID" value="XM_029160016.3"/>
</dbReference>
<dbReference type="SMART" id="SM00060">
    <property type="entry name" value="FN3"/>
    <property type="match status" value="2"/>
</dbReference>
<evidence type="ECO:0000256" key="10">
    <source>
        <dbReference type="SAM" id="MobiDB-lite"/>
    </source>
</evidence>
<keyword evidence="7 11" id="KW-0472">Membrane</keyword>
<sequence length="706" mass="80097">MATLRSRWLLSILLFSLPHCFANSVSPTPPSDPDCFFPCDENTCEVNIQCTWDPRLDPQFPSNYSLHWETANSGEGYVISETRWNGSIRREDFQRNEELHVWVEAKNQNGSARSQKVTFNTEDINKPPPPEIHHQEPLEIEWNSTCQTHLPIKSCEVRYRTEANPVWLPPEDGFIRSYALEGNQSCIVYEIQVRCACEKGKTSNWSKILRVPFLEKVPSGQLDIWTDCGSFPTGFDCVLMLKKLPVSQTCGTVLKYEIKLSYKNATVLPLNVSAEGPSSQLVCDGMLCYLNTSLKDVSSVSASVFNSHGGTVPAYIAMPVQDKERDEQTFDAKMDEENLTVSWDLTPHLSYNLSEIVVQYKQAGRPPGQGFDWIKVNKSKTGYFKGHFNKLTPYIVSLFTVSQSREIYRLSSVIAYASQGTPPQVPSFRVFSIAATHVTLFWESIPLSQQNGVIQYYQIGVDEHNVHNVKSATWYQNYTFDVNHLNPDQDYKVWIRAVTAAGPGENNTTNFKTKQEETSGYIIILCFVLAISVIFVFAVFSLYRGERKACSSLLHVLCKKVPDPRNSRICRNMKPQNNDSSAWICKPAYEPNPEIVELEIVEDQPGASKSAQKKTSILNGHVSTLEDRCSQNSQETQKEDVITEDCDRTAHRYEREEYSKMVDSDEEKEKVGEEDSDDCSDSSDEDFTSGYEKHFMPTVREILEVS</sequence>
<evidence type="ECO:0000313" key="14">
    <source>
        <dbReference type="Proteomes" id="UP000515150"/>
    </source>
</evidence>
<dbReference type="OrthoDB" id="5989951at2759"/>
<feature type="signal peptide" evidence="12">
    <location>
        <begin position="1"/>
        <end position="22"/>
    </location>
</feature>
<evidence type="ECO:0000256" key="12">
    <source>
        <dbReference type="SAM" id="SignalP"/>
    </source>
</evidence>
<dbReference type="CTD" id="110437721"/>
<dbReference type="Proteomes" id="UP000515150">
    <property type="component" value="Chromosome 8"/>
</dbReference>
<evidence type="ECO:0000256" key="2">
    <source>
        <dbReference type="ARBA" id="ARBA00008921"/>
    </source>
</evidence>
<protein>
    <submittedName>
        <fullName evidence="15">Interleukin 12 receptor, beta 2a, like</fullName>
    </submittedName>
</protein>
<feature type="chain" id="PRO_5027763103" evidence="12">
    <location>
        <begin position="23"/>
        <end position="706"/>
    </location>
</feature>
<evidence type="ECO:0000256" key="4">
    <source>
        <dbReference type="ARBA" id="ARBA00022729"/>
    </source>
</evidence>
<organism evidence="14 15">
    <name type="scientific">Betta splendens</name>
    <name type="common">Siamese fighting fish</name>
    <dbReference type="NCBI Taxonomy" id="158456"/>
    <lineage>
        <taxon>Eukaryota</taxon>
        <taxon>Metazoa</taxon>
        <taxon>Chordata</taxon>
        <taxon>Craniata</taxon>
        <taxon>Vertebrata</taxon>
        <taxon>Euteleostomi</taxon>
        <taxon>Actinopterygii</taxon>
        <taxon>Neopterygii</taxon>
        <taxon>Teleostei</taxon>
        <taxon>Neoteleostei</taxon>
        <taxon>Acanthomorphata</taxon>
        <taxon>Anabantaria</taxon>
        <taxon>Anabantiformes</taxon>
        <taxon>Anabantoidei</taxon>
        <taxon>Osphronemidae</taxon>
        <taxon>Betta</taxon>
    </lineage>
</organism>
<dbReference type="AlphaFoldDB" id="A0A6P7NDL2"/>
<keyword evidence="6 11" id="KW-1133">Transmembrane helix</keyword>
<feature type="domain" description="Fibronectin type-III" evidence="13">
    <location>
        <begin position="29"/>
        <end position="124"/>
    </location>
</feature>
<evidence type="ECO:0000256" key="5">
    <source>
        <dbReference type="ARBA" id="ARBA00022737"/>
    </source>
</evidence>
<dbReference type="PANTHER" id="PTHR48423:SF1">
    <property type="entry name" value="INTERLEUKIN-27 RECEPTOR SUBUNIT ALPHA"/>
    <property type="match status" value="1"/>
</dbReference>
<feature type="domain" description="Fibronectin type-III" evidence="13">
    <location>
        <begin position="422"/>
        <end position="516"/>
    </location>
</feature>
<evidence type="ECO:0000256" key="8">
    <source>
        <dbReference type="ARBA" id="ARBA00023170"/>
    </source>
</evidence>